<evidence type="ECO:0000256" key="1">
    <source>
        <dbReference type="SAM" id="SignalP"/>
    </source>
</evidence>
<reference evidence="3" key="1">
    <citation type="submission" date="2020-08" db="EMBL/GenBank/DDBJ databases">
        <title>Sulfitobacter aestuariivivens sp. nov., isolated from a tidal flat.</title>
        <authorList>
            <person name="Park S."/>
            <person name="Yoon J.-H."/>
        </authorList>
    </citation>
    <scope>NUCLEOTIDE SEQUENCE</scope>
    <source>
        <strain evidence="3">TSTF-M16</strain>
    </source>
</reference>
<dbReference type="Pfam" id="PF10517">
    <property type="entry name" value="DM13"/>
    <property type="match status" value="1"/>
</dbReference>
<dbReference type="InterPro" id="IPR019545">
    <property type="entry name" value="DM13_domain"/>
</dbReference>
<evidence type="ECO:0000259" key="2">
    <source>
        <dbReference type="PROSITE" id="PS51549"/>
    </source>
</evidence>
<dbReference type="Proteomes" id="UP000635142">
    <property type="component" value="Unassembled WGS sequence"/>
</dbReference>
<gene>
    <name evidence="3" type="ORF">H9Q16_13770</name>
</gene>
<dbReference type="AlphaFoldDB" id="A0A927D4G4"/>
<name>A0A927D4G4_9RHOB</name>
<proteinExistence type="predicted"/>
<feature type="domain" description="DM13" evidence="2">
    <location>
        <begin position="27"/>
        <end position="126"/>
    </location>
</feature>
<feature type="chain" id="PRO_5036789629" evidence="1">
    <location>
        <begin position="24"/>
        <end position="126"/>
    </location>
</feature>
<dbReference type="RefSeq" id="WP_191076000.1">
    <property type="nucleotide sequence ID" value="NZ_JACTAG010000002.1"/>
</dbReference>
<dbReference type="EMBL" id="JACTAG010000002">
    <property type="protein sequence ID" value="MBD3664995.1"/>
    <property type="molecule type" value="Genomic_DNA"/>
</dbReference>
<accession>A0A927D4G4</accession>
<evidence type="ECO:0000313" key="3">
    <source>
        <dbReference type="EMBL" id="MBD3664995.1"/>
    </source>
</evidence>
<organism evidence="3 4">
    <name type="scientific">Sulfitobacter aestuariivivens</name>
    <dbReference type="NCBI Taxonomy" id="2766981"/>
    <lineage>
        <taxon>Bacteria</taxon>
        <taxon>Pseudomonadati</taxon>
        <taxon>Pseudomonadota</taxon>
        <taxon>Alphaproteobacteria</taxon>
        <taxon>Rhodobacterales</taxon>
        <taxon>Roseobacteraceae</taxon>
        <taxon>Sulfitobacter</taxon>
    </lineage>
</organism>
<dbReference type="PROSITE" id="PS51549">
    <property type="entry name" value="DM13"/>
    <property type="match status" value="1"/>
</dbReference>
<keyword evidence="4" id="KW-1185">Reference proteome</keyword>
<protein>
    <submittedName>
        <fullName evidence="3">DM13 domain-containing protein</fullName>
    </submittedName>
</protein>
<feature type="signal peptide" evidence="1">
    <location>
        <begin position="1"/>
        <end position="23"/>
    </location>
</feature>
<keyword evidence="1" id="KW-0732">Signal</keyword>
<comment type="caution">
    <text evidence="3">The sequence shown here is derived from an EMBL/GenBank/DDBJ whole genome shotgun (WGS) entry which is preliminary data.</text>
</comment>
<sequence length="126" mass="13060">MKHLFAVLLGIALVFSGVSRALADTSGTFVGASNHITTGEVTVTKNADGTHTVTLASNFSLDGAPDPWVGFGKDGAFAPDTNLGKLQSNTGAQSYTVPAGIDPANFNEIYIFCVKFNVPLGVAQIN</sequence>
<evidence type="ECO:0000313" key="4">
    <source>
        <dbReference type="Proteomes" id="UP000635142"/>
    </source>
</evidence>